<name>M2ULV9_COCH5</name>
<protein>
    <submittedName>
        <fullName evidence="2">Uncharacterized protein</fullName>
    </submittedName>
</protein>
<evidence type="ECO:0000313" key="3">
    <source>
        <dbReference type="Proteomes" id="UP000016936"/>
    </source>
</evidence>
<sequence length="183" mass="20070">MVGRARASSVPEFGTHSGSTWRQRRRRRRRRRHSGIVETARQGACMRRTSEAWHWPARFNTSRELPCPGAPWWSRGSASLSKLRFHALLSFSVASDNPEDDDDDDDDDDADGNDTGSAATVAAMTVLTASPSPALPFLFAAVLQPRPWAQPAVSTETLLHAVCWPGKCRACVGAMPSLLCPLQ</sequence>
<feature type="region of interest" description="Disordered" evidence="1">
    <location>
        <begin position="95"/>
        <end position="116"/>
    </location>
</feature>
<accession>M2ULV9</accession>
<dbReference type="Proteomes" id="UP000016936">
    <property type="component" value="Unassembled WGS sequence"/>
</dbReference>
<feature type="compositionally biased region" description="Acidic residues" evidence="1">
    <location>
        <begin position="97"/>
        <end position="112"/>
    </location>
</feature>
<feature type="region of interest" description="Disordered" evidence="1">
    <location>
        <begin position="1"/>
        <end position="34"/>
    </location>
</feature>
<organism evidence="2 3">
    <name type="scientific">Cochliobolus heterostrophus (strain C5 / ATCC 48332 / race O)</name>
    <name type="common">Southern corn leaf blight fungus</name>
    <name type="synonym">Bipolaris maydis</name>
    <dbReference type="NCBI Taxonomy" id="701091"/>
    <lineage>
        <taxon>Eukaryota</taxon>
        <taxon>Fungi</taxon>
        <taxon>Dikarya</taxon>
        <taxon>Ascomycota</taxon>
        <taxon>Pezizomycotina</taxon>
        <taxon>Dothideomycetes</taxon>
        <taxon>Pleosporomycetidae</taxon>
        <taxon>Pleosporales</taxon>
        <taxon>Pleosporineae</taxon>
        <taxon>Pleosporaceae</taxon>
        <taxon>Bipolaris</taxon>
    </lineage>
</organism>
<dbReference type="HOGENOM" id="CLU_1475039_0_0_1"/>
<feature type="compositionally biased region" description="Basic residues" evidence="1">
    <location>
        <begin position="22"/>
        <end position="34"/>
    </location>
</feature>
<evidence type="ECO:0000313" key="2">
    <source>
        <dbReference type="EMBL" id="EMD88933.1"/>
    </source>
</evidence>
<dbReference type="AlphaFoldDB" id="M2ULV9"/>
<proteinExistence type="predicted"/>
<reference evidence="2 3" key="1">
    <citation type="journal article" date="2012" name="PLoS Pathog.">
        <title>Diverse lifestyles and strategies of plant pathogenesis encoded in the genomes of eighteen Dothideomycetes fungi.</title>
        <authorList>
            <person name="Ohm R.A."/>
            <person name="Feau N."/>
            <person name="Henrissat B."/>
            <person name="Schoch C.L."/>
            <person name="Horwitz B.A."/>
            <person name="Barry K.W."/>
            <person name="Condon B.J."/>
            <person name="Copeland A.C."/>
            <person name="Dhillon B."/>
            <person name="Glaser F."/>
            <person name="Hesse C.N."/>
            <person name="Kosti I."/>
            <person name="LaButti K."/>
            <person name="Lindquist E.A."/>
            <person name="Lucas S."/>
            <person name="Salamov A.A."/>
            <person name="Bradshaw R.E."/>
            <person name="Ciuffetti L."/>
            <person name="Hamelin R.C."/>
            <person name="Kema G.H.J."/>
            <person name="Lawrence C."/>
            <person name="Scott J.A."/>
            <person name="Spatafora J.W."/>
            <person name="Turgeon B.G."/>
            <person name="de Wit P.J.G.M."/>
            <person name="Zhong S."/>
            <person name="Goodwin S.B."/>
            <person name="Grigoriev I.V."/>
        </authorList>
    </citation>
    <scope>NUCLEOTIDE SEQUENCE [LARGE SCALE GENOMIC DNA]</scope>
    <source>
        <strain evidence="3">C5 / ATCC 48332 / race O</strain>
    </source>
</reference>
<keyword evidence="3" id="KW-1185">Reference proteome</keyword>
<evidence type="ECO:0000256" key="1">
    <source>
        <dbReference type="SAM" id="MobiDB-lite"/>
    </source>
</evidence>
<dbReference type="EMBL" id="KB445580">
    <property type="protein sequence ID" value="EMD88933.1"/>
    <property type="molecule type" value="Genomic_DNA"/>
</dbReference>
<reference evidence="3" key="2">
    <citation type="journal article" date="2013" name="PLoS Genet.">
        <title>Comparative genome structure, secondary metabolite, and effector coding capacity across Cochliobolus pathogens.</title>
        <authorList>
            <person name="Condon B.J."/>
            <person name="Leng Y."/>
            <person name="Wu D."/>
            <person name="Bushley K.E."/>
            <person name="Ohm R.A."/>
            <person name="Otillar R."/>
            <person name="Martin J."/>
            <person name="Schackwitz W."/>
            <person name="Grimwood J."/>
            <person name="MohdZainudin N."/>
            <person name="Xue C."/>
            <person name="Wang R."/>
            <person name="Manning V.A."/>
            <person name="Dhillon B."/>
            <person name="Tu Z.J."/>
            <person name="Steffenson B.J."/>
            <person name="Salamov A."/>
            <person name="Sun H."/>
            <person name="Lowry S."/>
            <person name="LaButti K."/>
            <person name="Han J."/>
            <person name="Copeland A."/>
            <person name="Lindquist E."/>
            <person name="Barry K."/>
            <person name="Schmutz J."/>
            <person name="Baker S.E."/>
            <person name="Ciuffetti L.M."/>
            <person name="Grigoriev I.V."/>
            <person name="Zhong S."/>
            <person name="Turgeon B.G."/>
        </authorList>
    </citation>
    <scope>NUCLEOTIDE SEQUENCE [LARGE SCALE GENOMIC DNA]</scope>
    <source>
        <strain evidence="3">C5 / ATCC 48332 / race O</strain>
    </source>
</reference>
<gene>
    <name evidence="2" type="ORF">COCHEDRAFT_1033068</name>
</gene>